<evidence type="ECO:0000259" key="6">
    <source>
        <dbReference type="Pfam" id="PF07980"/>
    </source>
</evidence>
<dbReference type="Gene3D" id="1.25.40.390">
    <property type="match status" value="1"/>
</dbReference>
<dbReference type="InterPro" id="IPR011990">
    <property type="entry name" value="TPR-like_helical_dom_sf"/>
</dbReference>
<gene>
    <name evidence="8" type="ORF">BTO15_00860</name>
</gene>
<dbReference type="SUPFAM" id="SSF48452">
    <property type="entry name" value="TPR-like"/>
    <property type="match status" value="1"/>
</dbReference>
<dbReference type="Proteomes" id="UP000232721">
    <property type="component" value="Chromosome"/>
</dbReference>
<evidence type="ECO:0000259" key="7">
    <source>
        <dbReference type="Pfam" id="PF14322"/>
    </source>
</evidence>
<organism evidence="8 9">
    <name type="scientific">Polaribacter sejongensis</name>
    <dbReference type="NCBI Taxonomy" id="985043"/>
    <lineage>
        <taxon>Bacteria</taxon>
        <taxon>Pseudomonadati</taxon>
        <taxon>Bacteroidota</taxon>
        <taxon>Flavobacteriia</taxon>
        <taxon>Flavobacteriales</taxon>
        <taxon>Flavobacteriaceae</taxon>
    </lineage>
</organism>
<evidence type="ECO:0000256" key="5">
    <source>
        <dbReference type="ARBA" id="ARBA00023237"/>
    </source>
</evidence>
<comment type="similarity">
    <text evidence="2">Belongs to the SusD family.</text>
</comment>
<dbReference type="InterPro" id="IPR012944">
    <property type="entry name" value="SusD_RagB_dom"/>
</dbReference>
<keyword evidence="4" id="KW-0472">Membrane</keyword>
<dbReference type="Pfam" id="PF07980">
    <property type="entry name" value="SusD_RagB"/>
    <property type="match status" value="1"/>
</dbReference>
<name>A0ABM6PVS1_9FLAO</name>
<keyword evidence="3" id="KW-0732">Signal</keyword>
<feature type="domain" description="SusD-like N-terminal" evidence="7">
    <location>
        <begin position="112"/>
        <end position="244"/>
    </location>
</feature>
<dbReference type="PROSITE" id="PS51257">
    <property type="entry name" value="PROKAR_LIPOPROTEIN"/>
    <property type="match status" value="1"/>
</dbReference>
<evidence type="ECO:0000256" key="2">
    <source>
        <dbReference type="ARBA" id="ARBA00006275"/>
    </source>
</evidence>
<reference evidence="8 9" key="1">
    <citation type="submission" date="2017-02" db="EMBL/GenBank/DDBJ databases">
        <title>Trade-off between light-utilization and light-protection in marine flavobacteria.</title>
        <authorList>
            <person name="Kumagai Y."/>
            <person name="Yoshizawa S."/>
            <person name="Kogure K."/>
            <person name="Iwasaki W."/>
        </authorList>
    </citation>
    <scope>NUCLEOTIDE SEQUENCE [LARGE SCALE GENOMIC DNA]</scope>
    <source>
        <strain evidence="8 9">KCTC 23670</strain>
    </source>
</reference>
<evidence type="ECO:0000313" key="9">
    <source>
        <dbReference type="Proteomes" id="UP000232721"/>
    </source>
</evidence>
<dbReference type="InterPro" id="IPR033985">
    <property type="entry name" value="SusD-like_N"/>
</dbReference>
<sequence length="492" mass="55167">MMKYNILKTVFALAVITTFLSCGEDFLEKSPTEFISAEDVITTGELDPSISDANLRGIYSMMINTGTGGFSTDHEDFGQKGYDIFTDFLSGDLALTANNYNRYGNFVNLLSTVDYADNDNYMPWRYYYRVIRSANQVISTLGGNEAIPESDASKHALGQAKTLRAYAYFYLSQLFQKEYNATEAILPLYTTPTDPVFAQSPMSDVYDFMIEDLTSADSLLIGFDRANKTGANQDVARALLAYVYAAKGDSASNLLAKGLADQVIDAGYPLMTSTEVVGGFNDLNTPAWIWGFDITLANGLDLASWWGQIDVFTYSYQWAGDRKGIDNVLFSKIKDNDIRKTQFDTINSLQPRNKFYNAARVIGGQRNIEDDYIYMRVAEMYLLSAEMAAKEGQDAAARTRLNELLSERFTEATDYAYVNGLSGDDLLDEVILQTRIELWGEGKSYLSMKRNKQTMTRGTNHVFHSGLSIPYTDERLTFEIPQAEIQNNPFIN</sequence>
<evidence type="ECO:0000256" key="3">
    <source>
        <dbReference type="ARBA" id="ARBA00022729"/>
    </source>
</evidence>
<keyword evidence="9" id="KW-1185">Reference proteome</keyword>
<protein>
    <submittedName>
        <fullName evidence="8">RagB/SusD family nutrient uptake outer membrane protein</fullName>
    </submittedName>
</protein>
<dbReference type="Pfam" id="PF14322">
    <property type="entry name" value="SusD-like_3"/>
    <property type="match status" value="1"/>
</dbReference>
<evidence type="ECO:0000256" key="1">
    <source>
        <dbReference type="ARBA" id="ARBA00004442"/>
    </source>
</evidence>
<evidence type="ECO:0000313" key="8">
    <source>
        <dbReference type="EMBL" id="AUC20750.1"/>
    </source>
</evidence>
<accession>A0ABM6PVS1</accession>
<comment type="subcellular location">
    <subcellularLocation>
        <location evidence="1">Cell outer membrane</location>
    </subcellularLocation>
</comment>
<feature type="domain" description="RagB/SusD" evidence="6">
    <location>
        <begin position="353"/>
        <end position="456"/>
    </location>
</feature>
<evidence type="ECO:0000256" key="4">
    <source>
        <dbReference type="ARBA" id="ARBA00023136"/>
    </source>
</evidence>
<dbReference type="EMBL" id="CP019336">
    <property type="protein sequence ID" value="AUC20750.1"/>
    <property type="molecule type" value="Genomic_DNA"/>
</dbReference>
<keyword evidence="5" id="KW-0998">Cell outer membrane</keyword>
<proteinExistence type="inferred from homology"/>